<protein>
    <submittedName>
        <fullName evidence="6">TetR family transcriptional regulator</fullName>
    </submittedName>
</protein>
<feature type="DNA-binding region" description="H-T-H motif" evidence="4">
    <location>
        <begin position="29"/>
        <end position="48"/>
    </location>
</feature>
<dbReference type="InterPro" id="IPR036271">
    <property type="entry name" value="Tet_transcr_reg_TetR-rel_C_sf"/>
</dbReference>
<evidence type="ECO:0000256" key="2">
    <source>
        <dbReference type="ARBA" id="ARBA00023125"/>
    </source>
</evidence>
<dbReference type="Gene3D" id="1.10.357.10">
    <property type="entry name" value="Tetracycline Repressor, domain 2"/>
    <property type="match status" value="1"/>
</dbReference>
<organism evidence="6">
    <name type="scientific">Paenibacillus sp. BIHB 4019</name>
    <dbReference type="NCBI Taxonomy" id="1870819"/>
    <lineage>
        <taxon>Bacteria</taxon>
        <taxon>Bacillati</taxon>
        <taxon>Bacillota</taxon>
        <taxon>Bacilli</taxon>
        <taxon>Bacillales</taxon>
        <taxon>Paenibacillaceae</taxon>
        <taxon>Paenibacillus</taxon>
    </lineage>
</organism>
<keyword evidence="3" id="KW-0804">Transcription</keyword>
<dbReference type="Pfam" id="PF17935">
    <property type="entry name" value="TetR_C_27"/>
    <property type="match status" value="1"/>
</dbReference>
<sequence length="195" mass="21625">MANETPLTKEAILDAAEQVLRRYGPDKTSVTDIAKFLQVSHGTLYRHFANKAALRETVTERWLDKSVSEPLEGIASATGGSAAVQLRSWLEALMEKKRMYALEDAEMFAMYSAVTLEAVDLIAAHVDHLVNQIAIIVERGMHSGEFNQGDAHATARAIFLATTKFHHPAFVREWSSKKIAQDFDAVWSLLLAGLQ</sequence>
<dbReference type="EMBL" id="CP016808">
    <property type="protein sequence ID" value="ANY67224.1"/>
    <property type="molecule type" value="Genomic_DNA"/>
</dbReference>
<dbReference type="GO" id="GO:0000976">
    <property type="term" value="F:transcription cis-regulatory region binding"/>
    <property type="evidence" value="ECO:0007669"/>
    <property type="project" value="TreeGrafter"/>
</dbReference>
<evidence type="ECO:0000259" key="5">
    <source>
        <dbReference type="PROSITE" id="PS50977"/>
    </source>
</evidence>
<dbReference type="Pfam" id="PF00440">
    <property type="entry name" value="TetR_N"/>
    <property type="match status" value="1"/>
</dbReference>
<dbReference type="PROSITE" id="PS50977">
    <property type="entry name" value="HTH_TETR_2"/>
    <property type="match status" value="1"/>
</dbReference>
<evidence type="ECO:0000256" key="3">
    <source>
        <dbReference type="ARBA" id="ARBA00023163"/>
    </source>
</evidence>
<dbReference type="PANTHER" id="PTHR30055">
    <property type="entry name" value="HTH-TYPE TRANSCRIPTIONAL REGULATOR RUTR"/>
    <property type="match status" value="1"/>
</dbReference>
<keyword evidence="1" id="KW-0805">Transcription regulation</keyword>
<keyword evidence="2 4" id="KW-0238">DNA-binding</keyword>
<evidence type="ECO:0000256" key="1">
    <source>
        <dbReference type="ARBA" id="ARBA00023015"/>
    </source>
</evidence>
<dbReference type="InterPro" id="IPR041478">
    <property type="entry name" value="TetR_C_27"/>
</dbReference>
<dbReference type="InterPro" id="IPR023772">
    <property type="entry name" value="DNA-bd_HTH_TetR-type_CS"/>
</dbReference>
<name>A0A1B2DHL8_9BACL</name>
<dbReference type="SUPFAM" id="SSF46689">
    <property type="entry name" value="Homeodomain-like"/>
    <property type="match status" value="1"/>
</dbReference>
<dbReference type="PANTHER" id="PTHR30055:SF151">
    <property type="entry name" value="TRANSCRIPTIONAL REGULATORY PROTEIN"/>
    <property type="match status" value="1"/>
</dbReference>
<dbReference type="RefSeq" id="WP_099518435.1">
    <property type="nucleotide sequence ID" value="NZ_CP016808.1"/>
</dbReference>
<evidence type="ECO:0000313" key="6">
    <source>
        <dbReference type="EMBL" id="ANY67224.1"/>
    </source>
</evidence>
<dbReference type="SUPFAM" id="SSF48498">
    <property type="entry name" value="Tetracyclin repressor-like, C-terminal domain"/>
    <property type="match status" value="1"/>
</dbReference>
<dbReference type="InterPro" id="IPR050109">
    <property type="entry name" value="HTH-type_TetR-like_transc_reg"/>
</dbReference>
<dbReference type="PRINTS" id="PR00455">
    <property type="entry name" value="HTHTETR"/>
</dbReference>
<reference evidence="6" key="1">
    <citation type="submission" date="2016-08" db="EMBL/GenBank/DDBJ databases">
        <title>Complete Genome Seqeunce of Paenibacillus sp. BIHB 4019 from tea rhizoplane.</title>
        <authorList>
            <person name="Thakur R."/>
            <person name="Swarnkar M.K."/>
            <person name="Gulati A."/>
        </authorList>
    </citation>
    <scope>NUCLEOTIDE SEQUENCE [LARGE SCALE GENOMIC DNA]</scope>
    <source>
        <strain evidence="6">BIHB4019</strain>
    </source>
</reference>
<dbReference type="AlphaFoldDB" id="A0A1B2DHL8"/>
<dbReference type="InterPro" id="IPR001647">
    <property type="entry name" value="HTH_TetR"/>
</dbReference>
<feature type="domain" description="HTH tetR-type" evidence="5">
    <location>
        <begin position="6"/>
        <end position="66"/>
    </location>
</feature>
<dbReference type="PROSITE" id="PS01081">
    <property type="entry name" value="HTH_TETR_1"/>
    <property type="match status" value="1"/>
</dbReference>
<gene>
    <name evidence="6" type="ORF">BBD42_12670</name>
</gene>
<dbReference type="InterPro" id="IPR009057">
    <property type="entry name" value="Homeodomain-like_sf"/>
</dbReference>
<evidence type="ECO:0000256" key="4">
    <source>
        <dbReference type="PROSITE-ProRule" id="PRU00335"/>
    </source>
</evidence>
<accession>A0A1B2DHL8</accession>
<proteinExistence type="predicted"/>
<dbReference type="GO" id="GO:0003700">
    <property type="term" value="F:DNA-binding transcription factor activity"/>
    <property type="evidence" value="ECO:0007669"/>
    <property type="project" value="TreeGrafter"/>
</dbReference>